<evidence type="ECO:0000313" key="1">
    <source>
        <dbReference type="EMBL" id="CAG6449433.1"/>
    </source>
</evidence>
<accession>A0A8D8A6K1</accession>
<sequence length="114" mass="12185">MRICSRRCSVSLISFHAGSTVAGRPSSQESSQSHKCWYKILILMVTGASHPNGSNNLEESESSCRLVLTLFGLRLTLNENSSSLGCHKIPSALTAFARSSSFTSTGVWSVSAAC</sequence>
<name>A0A8D8A6K1_CULPI</name>
<dbReference type="EMBL" id="HBUE01013179">
    <property type="protein sequence ID" value="CAG6449434.1"/>
    <property type="molecule type" value="Transcribed_RNA"/>
</dbReference>
<organism evidence="1">
    <name type="scientific">Culex pipiens</name>
    <name type="common">House mosquito</name>
    <dbReference type="NCBI Taxonomy" id="7175"/>
    <lineage>
        <taxon>Eukaryota</taxon>
        <taxon>Metazoa</taxon>
        <taxon>Ecdysozoa</taxon>
        <taxon>Arthropoda</taxon>
        <taxon>Hexapoda</taxon>
        <taxon>Insecta</taxon>
        <taxon>Pterygota</taxon>
        <taxon>Neoptera</taxon>
        <taxon>Endopterygota</taxon>
        <taxon>Diptera</taxon>
        <taxon>Nematocera</taxon>
        <taxon>Culicoidea</taxon>
        <taxon>Culicidae</taxon>
        <taxon>Culicinae</taxon>
        <taxon>Culicini</taxon>
        <taxon>Culex</taxon>
        <taxon>Culex</taxon>
    </lineage>
</organism>
<dbReference type="EMBL" id="HBUE01013178">
    <property type="protein sequence ID" value="CAG6449433.1"/>
    <property type="molecule type" value="Transcribed_RNA"/>
</dbReference>
<protein>
    <submittedName>
        <fullName evidence="1">(northern house mosquito) hypothetical protein</fullName>
    </submittedName>
</protein>
<reference evidence="1" key="1">
    <citation type="submission" date="2021-05" db="EMBL/GenBank/DDBJ databases">
        <authorList>
            <person name="Alioto T."/>
            <person name="Alioto T."/>
            <person name="Gomez Garrido J."/>
        </authorList>
    </citation>
    <scope>NUCLEOTIDE SEQUENCE</scope>
</reference>
<proteinExistence type="predicted"/>
<dbReference type="AlphaFoldDB" id="A0A8D8A6K1"/>